<proteinExistence type="predicted"/>
<keyword evidence="1" id="KW-0812">Transmembrane</keyword>
<protein>
    <submittedName>
        <fullName evidence="2">Uncharacterized protein</fullName>
    </submittedName>
</protein>
<reference evidence="3" key="2">
    <citation type="submission" date="2020-08" db="EMBL/GenBank/DDBJ databases">
        <title>The Agave Microbiome: Exploring the role of microbial communities in plant adaptations to desert environments.</title>
        <authorList>
            <person name="Partida-Martinez L.P."/>
        </authorList>
    </citation>
    <scope>NUCLEOTIDE SEQUENCE [LARGE SCALE GENOMIC DNA]</scope>
    <source>
        <strain evidence="3">AT2.8</strain>
    </source>
</reference>
<keyword evidence="1" id="KW-0472">Membrane</keyword>
<accession>A0A852T4Q3</accession>
<reference evidence="3" key="1">
    <citation type="submission" date="2020-07" db="EMBL/GenBank/DDBJ databases">
        <authorList>
            <person name="Partida-Martinez L."/>
            <person name="Huntemann M."/>
            <person name="Clum A."/>
            <person name="Wang J."/>
            <person name="Palaniappan K."/>
            <person name="Ritter S."/>
            <person name="Chen I.-M."/>
            <person name="Stamatis D."/>
            <person name="Reddy T."/>
            <person name="O'Malley R."/>
            <person name="Daum C."/>
            <person name="Shapiro N."/>
            <person name="Ivanova N."/>
            <person name="Kyrpides N."/>
            <person name="Woyke T."/>
        </authorList>
    </citation>
    <scope>NUCLEOTIDE SEQUENCE [LARGE SCALE GENOMIC DNA]</scope>
    <source>
        <strain evidence="3">AT2.8</strain>
    </source>
</reference>
<dbReference type="EMBL" id="JACCBX010000001">
    <property type="protein sequence ID" value="NYE03553.1"/>
    <property type="molecule type" value="Genomic_DNA"/>
</dbReference>
<keyword evidence="1" id="KW-1133">Transmembrane helix</keyword>
<evidence type="ECO:0000313" key="2">
    <source>
        <dbReference type="EMBL" id="NYE03553.1"/>
    </source>
</evidence>
<comment type="caution">
    <text evidence="2">The sequence shown here is derived from an EMBL/GenBank/DDBJ whole genome shotgun (WGS) entry which is preliminary data.</text>
</comment>
<feature type="transmembrane region" description="Helical" evidence="1">
    <location>
        <begin position="9"/>
        <end position="29"/>
    </location>
</feature>
<evidence type="ECO:0000256" key="1">
    <source>
        <dbReference type="SAM" id="Phobius"/>
    </source>
</evidence>
<dbReference type="Proteomes" id="UP000548423">
    <property type="component" value="Unassembled WGS sequence"/>
</dbReference>
<evidence type="ECO:0000313" key="3">
    <source>
        <dbReference type="Proteomes" id="UP000548423"/>
    </source>
</evidence>
<dbReference type="AlphaFoldDB" id="A0A852T4Q3"/>
<organism evidence="2 3">
    <name type="scientific">Neobacillus niacini</name>
    <dbReference type="NCBI Taxonomy" id="86668"/>
    <lineage>
        <taxon>Bacteria</taxon>
        <taxon>Bacillati</taxon>
        <taxon>Bacillota</taxon>
        <taxon>Bacilli</taxon>
        <taxon>Bacillales</taxon>
        <taxon>Bacillaceae</taxon>
        <taxon>Neobacillus</taxon>
    </lineage>
</organism>
<sequence length="73" mass="8781">MDWLVRKKLYIYYTLFHTLGYYILLLFWQKNEAVNTTGENLFLLAAPLTHLLFYISFTVNRKRMKNIYGSSSH</sequence>
<gene>
    <name evidence="2" type="ORF">F4694_000272</name>
</gene>
<feature type="transmembrane region" description="Helical" evidence="1">
    <location>
        <begin position="41"/>
        <end position="59"/>
    </location>
</feature>
<name>A0A852T4Q3_9BACI</name>